<dbReference type="InterPro" id="IPR032817">
    <property type="entry name" value="Mon2_C"/>
</dbReference>
<evidence type="ECO:0000313" key="2">
    <source>
        <dbReference type="EMBL" id="CAG5037475.1"/>
    </source>
</evidence>
<dbReference type="Pfam" id="PF16206">
    <property type="entry name" value="Mon2_C"/>
    <property type="match status" value="1"/>
</dbReference>
<accession>A0A8S3XU31</accession>
<keyword evidence="3" id="KW-1185">Reference proteome</keyword>
<reference evidence="2" key="1">
    <citation type="submission" date="2021-04" db="EMBL/GenBank/DDBJ databases">
        <authorList>
            <person name="Tunstrom K."/>
        </authorList>
    </citation>
    <scope>NUCLEOTIDE SEQUENCE</scope>
</reference>
<organism evidence="2 3">
    <name type="scientific">Parnassius apollo</name>
    <name type="common">Apollo butterfly</name>
    <name type="synonym">Papilio apollo</name>
    <dbReference type="NCBI Taxonomy" id="110799"/>
    <lineage>
        <taxon>Eukaryota</taxon>
        <taxon>Metazoa</taxon>
        <taxon>Ecdysozoa</taxon>
        <taxon>Arthropoda</taxon>
        <taxon>Hexapoda</taxon>
        <taxon>Insecta</taxon>
        <taxon>Pterygota</taxon>
        <taxon>Neoptera</taxon>
        <taxon>Endopterygota</taxon>
        <taxon>Lepidoptera</taxon>
        <taxon>Glossata</taxon>
        <taxon>Ditrysia</taxon>
        <taxon>Papilionoidea</taxon>
        <taxon>Papilionidae</taxon>
        <taxon>Parnassiinae</taxon>
        <taxon>Parnassini</taxon>
        <taxon>Parnassius</taxon>
        <taxon>Parnassius</taxon>
    </lineage>
</organism>
<dbReference type="Proteomes" id="UP000691718">
    <property type="component" value="Unassembled WGS sequence"/>
</dbReference>
<name>A0A8S3XU31_PARAO</name>
<feature type="domain" description="Mon2 C-terminal" evidence="1">
    <location>
        <begin position="179"/>
        <end position="322"/>
    </location>
</feature>
<evidence type="ECO:0000313" key="3">
    <source>
        <dbReference type="Proteomes" id="UP000691718"/>
    </source>
</evidence>
<sequence>MRGRPRATVTHAQCVLQLLRRCAAPTLHAQSYVCIPHYVLAGTRGARQGAPRAAALHPHPIPRPTVRTHLTLRAPWYAWCVTRCCADSRAAPPTPSHAQPYVRISHYVLPGMRGARQGAAGAAALHPHPIPRPTVRTHLTLRAPWYAWCATRCCAGEPRCTPTPSHAQPYVRISHYVLAENEQELREREEFARTCFETLLQFSMLEDIDSLTGGDNDSDPLAIMPLLDRFQEVISRYTSDDDNTEPLPRHQLSEISFVLKAIASLTEAMKKAPPGKVDATAWDKLIGVYPDLVRLAASARAAGASAALREALLQFAALLSAPAPPL</sequence>
<protein>
    <submittedName>
        <fullName evidence="2">(apollo) hypothetical protein</fullName>
    </submittedName>
</protein>
<proteinExistence type="predicted"/>
<dbReference type="EMBL" id="CAJQZP010001305">
    <property type="protein sequence ID" value="CAG5037475.1"/>
    <property type="molecule type" value="Genomic_DNA"/>
</dbReference>
<gene>
    <name evidence="2" type="ORF">PAPOLLO_LOCUS21102</name>
</gene>
<dbReference type="AlphaFoldDB" id="A0A8S3XU31"/>
<evidence type="ECO:0000259" key="1">
    <source>
        <dbReference type="Pfam" id="PF16206"/>
    </source>
</evidence>
<comment type="caution">
    <text evidence="2">The sequence shown here is derived from an EMBL/GenBank/DDBJ whole genome shotgun (WGS) entry which is preliminary data.</text>
</comment>
<dbReference type="OrthoDB" id="294853at2759"/>